<accession>A0A8S2EI39</accession>
<feature type="non-terminal residue" evidence="2">
    <location>
        <position position="1"/>
    </location>
</feature>
<dbReference type="Pfam" id="PF00112">
    <property type="entry name" value="Peptidase_C1"/>
    <property type="match status" value="1"/>
</dbReference>
<evidence type="ECO:0000313" key="3">
    <source>
        <dbReference type="EMBL" id="CAF3964460.1"/>
    </source>
</evidence>
<dbReference type="Proteomes" id="UP000677228">
    <property type="component" value="Unassembled WGS sequence"/>
</dbReference>
<dbReference type="InterPro" id="IPR038765">
    <property type="entry name" value="Papain-like_cys_pep_sf"/>
</dbReference>
<dbReference type="SUPFAM" id="SSF54001">
    <property type="entry name" value="Cysteine proteinases"/>
    <property type="match status" value="1"/>
</dbReference>
<feature type="domain" description="Peptidase C1A papain C-terminal" evidence="1">
    <location>
        <begin position="301"/>
        <end position="339"/>
    </location>
</feature>
<proteinExistence type="predicted"/>
<comment type="caution">
    <text evidence="2">The sequence shown here is derived from an EMBL/GenBank/DDBJ whole genome shotgun (WGS) entry which is preliminary data.</text>
</comment>
<gene>
    <name evidence="2" type="ORF">OVA965_LOCUS21774</name>
    <name evidence="3" type="ORF">TMI583_LOCUS22484</name>
</gene>
<dbReference type="Gene3D" id="3.90.70.10">
    <property type="entry name" value="Cysteine proteinases"/>
    <property type="match status" value="1"/>
</dbReference>
<evidence type="ECO:0000313" key="4">
    <source>
        <dbReference type="Proteomes" id="UP000677228"/>
    </source>
</evidence>
<dbReference type="EMBL" id="CAJOBA010032748">
    <property type="protein sequence ID" value="CAF3964460.1"/>
    <property type="molecule type" value="Genomic_DNA"/>
</dbReference>
<organism evidence="2 4">
    <name type="scientific">Didymodactylos carnosus</name>
    <dbReference type="NCBI Taxonomy" id="1234261"/>
    <lineage>
        <taxon>Eukaryota</taxon>
        <taxon>Metazoa</taxon>
        <taxon>Spiralia</taxon>
        <taxon>Gnathifera</taxon>
        <taxon>Rotifera</taxon>
        <taxon>Eurotatoria</taxon>
        <taxon>Bdelloidea</taxon>
        <taxon>Philodinida</taxon>
        <taxon>Philodinidae</taxon>
        <taxon>Didymodactylos</taxon>
    </lineage>
</organism>
<evidence type="ECO:0000259" key="1">
    <source>
        <dbReference type="Pfam" id="PF00112"/>
    </source>
</evidence>
<dbReference type="CDD" id="cd02619">
    <property type="entry name" value="Peptidase_C1"/>
    <property type="match status" value="1"/>
</dbReference>
<sequence length="571" mass="65086">VITPPSDHTCKSNGITGELRKFNEDLWYRTMNTQETPDLIITHCCIGMSDEALARLPSRDNIKRRIRMLPLTVTSRGDKFLRCDTGRGPDRMLIFASSEQLDILQSCDDFLVDGTFKVVPEIFYQLYVVHAIYRGHVVPVVYSLLSRKNSDTYQRLINEIAEFAPCWFPASILLDFEKACACEFSIKKNSSKHVDVSRLFIYYNARVKEGNWYEDDGTTIVAAHGRPEPSKQAYEEAMRYRVSEKLSVDTDLGIMKACLARGLPFVFGIQLFESFGQAEDLETKGTVPLPGENEKGRSNGDDWHAMLAVGYSDKSKCFIVRNSYGEKWGDKGYCYIPYDYMANKDLCLEAHAVRAVRRDDAQTVQSNALPYPTTAPVWKGTSAPPFLPILPSNWGWNAMDTTDIYGWDKNKNLADTNYAIEAKKTEETEKQPQTSNGPHILWVDSEKVKEDPLCRHLKAESGVNITFCDTIAMAEQYLSKNIQYIKNCRPFQIICRGYYQSENRNPLNMLDLIDENQISSTPIVVYTRDKSGVERWLAQSPTQAWRQRLFITDDGEQAFNYIKKGWKSGTS</sequence>
<dbReference type="InterPro" id="IPR000668">
    <property type="entry name" value="Peptidase_C1A_C"/>
</dbReference>
<dbReference type="GO" id="GO:0008234">
    <property type="term" value="F:cysteine-type peptidase activity"/>
    <property type="evidence" value="ECO:0007669"/>
    <property type="project" value="InterPro"/>
</dbReference>
<dbReference type="EMBL" id="CAJNOK010012042">
    <property type="protein sequence ID" value="CAF1154479.1"/>
    <property type="molecule type" value="Genomic_DNA"/>
</dbReference>
<name>A0A8S2EI39_9BILA</name>
<dbReference type="GO" id="GO:0006508">
    <property type="term" value="P:proteolysis"/>
    <property type="evidence" value="ECO:0007669"/>
    <property type="project" value="InterPro"/>
</dbReference>
<dbReference type="AlphaFoldDB" id="A0A8S2EI39"/>
<protein>
    <recommendedName>
        <fullName evidence="1">Peptidase C1A papain C-terminal domain-containing protein</fullName>
    </recommendedName>
</protein>
<dbReference type="Proteomes" id="UP000682733">
    <property type="component" value="Unassembled WGS sequence"/>
</dbReference>
<reference evidence="2" key="1">
    <citation type="submission" date="2021-02" db="EMBL/GenBank/DDBJ databases">
        <authorList>
            <person name="Nowell W R."/>
        </authorList>
    </citation>
    <scope>NUCLEOTIDE SEQUENCE</scope>
</reference>
<evidence type="ECO:0000313" key="2">
    <source>
        <dbReference type="EMBL" id="CAF1154479.1"/>
    </source>
</evidence>